<name>A0A4Y2PAV3_ARAVE</name>
<proteinExistence type="predicted"/>
<accession>A0A4Y2PAV3</accession>
<sequence>STFSCINYSDIISCM</sequence>
<evidence type="ECO:0000313" key="1">
    <source>
        <dbReference type="EMBL" id="GBN47136.1"/>
    </source>
</evidence>
<comment type="caution">
    <text evidence="1">The sequence shown here is derived from an EMBL/GenBank/DDBJ whole genome shotgun (WGS) entry which is preliminary data.</text>
</comment>
<dbReference type="EMBL" id="BGPR01010622">
    <property type="protein sequence ID" value="GBN47136.1"/>
    <property type="molecule type" value="Genomic_DNA"/>
</dbReference>
<evidence type="ECO:0000313" key="2">
    <source>
        <dbReference type="Proteomes" id="UP000499080"/>
    </source>
</evidence>
<dbReference type="Proteomes" id="UP000499080">
    <property type="component" value="Unassembled WGS sequence"/>
</dbReference>
<organism evidence="1 2">
    <name type="scientific">Araneus ventricosus</name>
    <name type="common">Orbweaver spider</name>
    <name type="synonym">Epeira ventricosa</name>
    <dbReference type="NCBI Taxonomy" id="182803"/>
    <lineage>
        <taxon>Eukaryota</taxon>
        <taxon>Metazoa</taxon>
        <taxon>Ecdysozoa</taxon>
        <taxon>Arthropoda</taxon>
        <taxon>Chelicerata</taxon>
        <taxon>Arachnida</taxon>
        <taxon>Araneae</taxon>
        <taxon>Araneomorphae</taxon>
        <taxon>Entelegynae</taxon>
        <taxon>Araneoidea</taxon>
        <taxon>Araneidae</taxon>
        <taxon>Araneus</taxon>
    </lineage>
</organism>
<reference evidence="1 2" key="1">
    <citation type="journal article" date="2019" name="Sci. Rep.">
        <title>Orb-weaving spider Araneus ventricosus genome elucidates the spidroin gene catalogue.</title>
        <authorList>
            <person name="Kono N."/>
            <person name="Nakamura H."/>
            <person name="Ohtoshi R."/>
            <person name="Moran D.A.P."/>
            <person name="Shinohara A."/>
            <person name="Yoshida Y."/>
            <person name="Fujiwara M."/>
            <person name="Mori M."/>
            <person name="Tomita M."/>
            <person name="Arakawa K."/>
        </authorList>
    </citation>
    <scope>NUCLEOTIDE SEQUENCE [LARGE SCALE GENOMIC DNA]</scope>
</reference>
<keyword evidence="2" id="KW-1185">Reference proteome</keyword>
<gene>
    <name evidence="1" type="ORF">AVEN_271176_1</name>
</gene>
<feature type="non-terminal residue" evidence="1">
    <location>
        <position position="1"/>
    </location>
</feature>
<protein>
    <submittedName>
        <fullName evidence="1">Uncharacterized protein</fullName>
    </submittedName>
</protein>